<name>A0A097IJI4_9CORY</name>
<reference evidence="2 3" key="1">
    <citation type="submission" date="2013-09" db="EMBL/GenBank/DDBJ databases">
        <title>Complete genome sequence of Corynebacterium doosanense CAU 212(T) (=DSM 45436(T)), isolated from activated sludge.</title>
        <authorList>
            <person name="Schaffert L."/>
            <person name="Albersmeier A."/>
            <person name="Kalinowski J."/>
            <person name="Ruckert C."/>
        </authorList>
    </citation>
    <scope>NUCLEOTIDE SEQUENCE [LARGE SCALE GENOMIC DNA]</scope>
    <source>
        <strain evidence="2 3">CAU 212</strain>
    </source>
</reference>
<dbReference type="AlphaFoldDB" id="A0A097IJI4"/>
<proteinExistence type="predicted"/>
<feature type="compositionally biased region" description="Basic and acidic residues" evidence="1">
    <location>
        <begin position="36"/>
        <end position="45"/>
    </location>
</feature>
<evidence type="ECO:0000313" key="2">
    <source>
        <dbReference type="EMBL" id="AIT62317.1"/>
    </source>
</evidence>
<accession>A0A097IJI4</accession>
<protein>
    <submittedName>
        <fullName evidence="2">Uncharacterized protein</fullName>
    </submittedName>
</protein>
<keyword evidence="3" id="KW-1185">Reference proteome</keyword>
<dbReference type="KEGG" id="cdo:CDOO_10795"/>
<evidence type="ECO:0000313" key="3">
    <source>
        <dbReference type="Proteomes" id="UP000029914"/>
    </source>
</evidence>
<dbReference type="EMBL" id="CP006764">
    <property type="protein sequence ID" value="AIT62317.1"/>
    <property type="molecule type" value="Genomic_DNA"/>
</dbReference>
<gene>
    <name evidence="2" type="ORF">CDOO_10795</name>
</gene>
<feature type="region of interest" description="Disordered" evidence="1">
    <location>
        <begin position="36"/>
        <end position="57"/>
    </location>
</feature>
<evidence type="ECO:0000256" key="1">
    <source>
        <dbReference type="SAM" id="MobiDB-lite"/>
    </source>
</evidence>
<dbReference type="RefSeq" id="WP_018020601.1">
    <property type="nucleotide sequence ID" value="NZ_AQUX01000001.1"/>
</dbReference>
<organism evidence="2 3">
    <name type="scientific">Corynebacterium doosanense CAU 212 = DSM 45436</name>
    <dbReference type="NCBI Taxonomy" id="558173"/>
    <lineage>
        <taxon>Bacteria</taxon>
        <taxon>Bacillati</taxon>
        <taxon>Actinomycetota</taxon>
        <taxon>Actinomycetes</taxon>
        <taxon>Mycobacteriales</taxon>
        <taxon>Corynebacteriaceae</taxon>
        <taxon>Corynebacterium</taxon>
    </lineage>
</organism>
<dbReference type="HOGENOM" id="CLU_2552474_0_0_11"/>
<dbReference type="Proteomes" id="UP000029914">
    <property type="component" value="Chromosome"/>
</dbReference>
<sequence>MTPVQERPTENIAYQYAEGKATLEELKAAIRAEKDGAAKTKRTDVPDVTQDSYSEPTVSRSVLVLRTRGKIDEATFDEIMDA</sequence>